<dbReference type="AlphaFoldDB" id="C4YRJ4"/>
<dbReference type="SUPFAM" id="SSF57701">
    <property type="entry name" value="Zn2/Cys6 DNA-binding domain"/>
    <property type="match status" value="1"/>
</dbReference>
<reference evidence="2 3" key="1">
    <citation type="journal article" date="2009" name="Nature">
        <title>Evolution of pathogenicity and sexual reproduction in eight Candida genomes.</title>
        <authorList>
            <person name="Butler G."/>
            <person name="Rasmussen M.D."/>
            <person name="Lin M.F."/>
            <person name="Santos M.A."/>
            <person name="Sakthikumar S."/>
            <person name="Munro C.A."/>
            <person name="Rheinbay E."/>
            <person name="Grabherr M."/>
            <person name="Forche A."/>
            <person name="Reedy J.L."/>
            <person name="Agrafioti I."/>
            <person name="Arnaud M.B."/>
            <person name="Bates S."/>
            <person name="Brown A.J."/>
            <person name="Brunke S."/>
            <person name="Costanzo M.C."/>
            <person name="Fitzpatrick D.A."/>
            <person name="de Groot P.W."/>
            <person name="Harris D."/>
            <person name="Hoyer L.L."/>
            <person name="Hube B."/>
            <person name="Klis F.M."/>
            <person name="Kodira C."/>
            <person name="Lennard N."/>
            <person name="Logue M.E."/>
            <person name="Martin R."/>
            <person name="Neiman A.M."/>
            <person name="Nikolaou E."/>
            <person name="Quail M.A."/>
            <person name="Quinn J."/>
            <person name="Santos M.C."/>
            <person name="Schmitzberger F.F."/>
            <person name="Sherlock G."/>
            <person name="Shah P."/>
            <person name="Silverstein K.A."/>
            <person name="Skrzypek M.S."/>
            <person name="Soll D."/>
            <person name="Staggs R."/>
            <person name="Stansfield I."/>
            <person name="Stumpf M.P."/>
            <person name="Sudbery P.E."/>
            <person name="Srikantha T."/>
            <person name="Zeng Q."/>
            <person name="Berman J."/>
            <person name="Berriman M."/>
            <person name="Heitman J."/>
            <person name="Gow N.A."/>
            <person name="Lorenz M.C."/>
            <person name="Birren B.W."/>
            <person name="Kellis M."/>
            <person name="Cuomo C.A."/>
        </authorList>
    </citation>
    <scope>NUCLEOTIDE SEQUENCE [LARGE SCALE GENOMIC DNA]</scope>
    <source>
        <strain evidence="2 3">WO-1</strain>
    </source>
</reference>
<dbReference type="PaxDb" id="5476-C4YRJ4"/>
<evidence type="ECO:0000313" key="3">
    <source>
        <dbReference type="Proteomes" id="UP000001429"/>
    </source>
</evidence>
<evidence type="ECO:0008006" key="4">
    <source>
        <dbReference type="Google" id="ProtNLM"/>
    </source>
</evidence>
<feature type="compositionally biased region" description="Polar residues" evidence="1">
    <location>
        <begin position="163"/>
        <end position="172"/>
    </location>
</feature>
<sequence length="363" mass="39475">MSDLLSYSIMNNTSKYHHSNHTKTVLPPISSITSQLPPLVPSSNTTLASPFGTPNNNNINLPALNQYYDRSYTTTNTTHTNGLTTPSPPPLKYSYSNNNLTEANLSKFETSRNSHGLGLLSSAVLYQQQTNNLSLATPPPSLTSRTSSISSISTPSSPHMNDGTVTKPSIEQPTISEPTPITITTTTTTTTTKSQVQNKRRQRLGPSCDSCRVRKVKCDAEIQVINEDAITTEYSFISSSEIDEIKSGKRVLLSSGSLLTSNNSNNNAKPTKIELIFSHGKFIKFKSCQNCTCKLNVDCCFKNGYTKEDILLNKKLKNSQSSASGTTITTNCSSISNITTTTTTPTTTTGGAKKIMKKKLQKH</sequence>
<proteinExistence type="predicted"/>
<feature type="compositionally biased region" description="Low complexity" evidence="1">
    <location>
        <begin position="173"/>
        <end position="192"/>
    </location>
</feature>
<dbReference type="OMA" id="FKSCQNC"/>
<evidence type="ECO:0000313" key="2">
    <source>
        <dbReference type="EMBL" id="EEQ46347.1"/>
    </source>
</evidence>
<dbReference type="VEuPathDB" id="FungiDB:CAWG_04694"/>
<dbReference type="InterPro" id="IPR001138">
    <property type="entry name" value="Zn2Cys6_DnaBD"/>
</dbReference>
<protein>
    <recommendedName>
        <fullName evidence="4">Zn(2)-C6 fungal-type domain-containing protein</fullName>
    </recommendedName>
</protein>
<dbReference type="InterPro" id="IPR036864">
    <property type="entry name" value="Zn2-C6_fun-type_DNA-bd_sf"/>
</dbReference>
<dbReference type="Proteomes" id="UP000001429">
    <property type="component" value="Chromosome 5"/>
</dbReference>
<name>C4YRJ4_CANAW</name>
<organism evidence="2 3">
    <name type="scientific">Candida albicans (strain WO-1)</name>
    <name type="common">Yeast</name>
    <dbReference type="NCBI Taxonomy" id="294748"/>
    <lineage>
        <taxon>Eukaryota</taxon>
        <taxon>Fungi</taxon>
        <taxon>Dikarya</taxon>
        <taxon>Ascomycota</taxon>
        <taxon>Saccharomycotina</taxon>
        <taxon>Pichiomycetes</taxon>
        <taxon>Debaryomycetaceae</taxon>
        <taxon>Candida/Lodderomyces clade</taxon>
        <taxon>Candida</taxon>
    </lineage>
</organism>
<dbReference type="OrthoDB" id="4036575at2759"/>
<dbReference type="EMBL" id="CM000311">
    <property type="protein sequence ID" value="EEQ46347.1"/>
    <property type="molecule type" value="Genomic_DNA"/>
</dbReference>
<gene>
    <name evidence="2" type="ORF">CAWG_04694</name>
</gene>
<dbReference type="HOGENOM" id="CLU_778445_0_0_1"/>
<feature type="compositionally biased region" description="Low complexity" evidence="1">
    <location>
        <begin position="142"/>
        <end position="158"/>
    </location>
</feature>
<evidence type="ECO:0000256" key="1">
    <source>
        <dbReference type="SAM" id="MobiDB-lite"/>
    </source>
</evidence>
<keyword evidence="3" id="KW-1185">Reference proteome</keyword>
<dbReference type="GO" id="GO:0008270">
    <property type="term" value="F:zinc ion binding"/>
    <property type="evidence" value="ECO:0007669"/>
    <property type="project" value="InterPro"/>
</dbReference>
<feature type="region of interest" description="Disordered" evidence="1">
    <location>
        <begin position="135"/>
        <end position="201"/>
    </location>
</feature>
<dbReference type="CDD" id="cd00067">
    <property type="entry name" value="GAL4"/>
    <property type="match status" value="1"/>
</dbReference>
<dbReference type="Gene3D" id="4.10.240.10">
    <property type="entry name" value="Zn(2)-C6 fungal-type DNA-binding domain"/>
    <property type="match status" value="1"/>
</dbReference>
<dbReference type="GO" id="GO:0000981">
    <property type="term" value="F:DNA-binding transcription factor activity, RNA polymerase II-specific"/>
    <property type="evidence" value="ECO:0007669"/>
    <property type="project" value="InterPro"/>
</dbReference>
<accession>C4YRJ4</accession>